<dbReference type="Gene3D" id="3.10.310.50">
    <property type="match status" value="1"/>
</dbReference>
<reference evidence="3 4" key="1">
    <citation type="submission" date="2016-07" db="EMBL/GenBank/DDBJ databases">
        <title>Draft genome of Scalindua rubra, obtained from a brine-seawater interface in the Red Sea, sheds light on salt adaptation in anammox bacteria.</title>
        <authorList>
            <person name="Speth D.R."/>
            <person name="Lagkouvardos I."/>
            <person name="Wang Y."/>
            <person name="Qian P.-Y."/>
            <person name="Dutilh B.E."/>
            <person name="Jetten M.S."/>
        </authorList>
    </citation>
    <scope>NUCLEOTIDE SEQUENCE [LARGE SCALE GENOMIC DNA]</scope>
    <source>
        <strain evidence="3">BSI-1</strain>
    </source>
</reference>
<dbReference type="Proteomes" id="UP000094056">
    <property type="component" value="Unassembled WGS sequence"/>
</dbReference>
<comment type="caution">
    <text evidence="3">The sequence shown here is derived from an EMBL/GenBank/DDBJ whole genome shotgun (WGS) entry which is preliminary data.</text>
</comment>
<accession>A0A1E3XAD9</accession>
<feature type="transmembrane region" description="Helical" evidence="1">
    <location>
        <begin position="121"/>
        <end position="140"/>
    </location>
</feature>
<gene>
    <name evidence="3" type="ORF">SCARUB_02310</name>
</gene>
<keyword evidence="1" id="KW-1133">Transmembrane helix</keyword>
<evidence type="ECO:0000259" key="2">
    <source>
        <dbReference type="Pfam" id="PF04536"/>
    </source>
</evidence>
<name>A0A1E3XAD9_9BACT</name>
<keyword evidence="1" id="KW-0812">Transmembrane</keyword>
<dbReference type="PANTHER" id="PTHR30373:SF2">
    <property type="entry name" value="UPF0603 PROTEIN YGCG"/>
    <property type="match status" value="1"/>
</dbReference>
<evidence type="ECO:0000256" key="1">
    <source>
        <dbReference type="SAM" id="Phobius"/>
    </source>
</evidence>
<protein>
    <recommendedName>
        <fullName evidence="2">TPM domain-containing protein</fullName>
    </recommendedName>
</protein>
<keyword evidence="1" id="KW-0472">Membrane</keyword>
<dbReference type="InterPro" id="IPR007621">
    <property type="entry name" value="TPM_dom"/>
</dbReference>
<evidence type="ECO:0000313" key="4">
    <source>
        <dbReference type="Proteomes" id="UP000094056"/>
    </source>
</evidence>
<sequence>MLVNIKCQANYVLLHNKKYIIEVGSGLEKVLPNNFCAEIGKALFIPNFRAGKYSEGIYQGAAAIINKIAQDAGVTISGTPRVVHQPRRRGMGFSFLPLLLFMILPMLMGMGRRRAYGRSRWGGMPFFMMMPFMFGGGLFGGHRGGGSYSSGGFGGFGGGLGGGFGGGGASGGW</sequence>
<organism evidence="3 4">
    <name type="scientific">Candidatus Scalindua rubra</name>
    <dbReference type="NCBI Taxonomy" id="1872076"/>
    <lineage>
        <taxon>Bacteria</taxon>
        <taxon>Pseudomonadati</taxon>
        <taxon>Planctomycetota</taxon>
        <taxon>Candidatus Brocadiia</taxon>
        <taxon>Candidatus Brocadiales</taxon>
        <taxon>Candidatus Scalinduaceae</taxon>
        <taxon>Candidatus Scalindua</taxon>
    </lineage>
</organism>
<evidence type="ECO:0000313" key="3">
    <source>
        <dbReference type="EMBL" id="ODS32559.1"/>
    </source>
</evidence>
<feature type="domain" description="TPM" evidence="2">
    <location>
        <begin position="15"/>
        <end position="66"/>
    </location>
</feature>
<proteinExistence type="predicted"/>
<dbReference type="AlphaFoldDB" id="A0A1E3XAD9"/>
<feature type="transmembrane region" description="Helical" evidence="1">
    <location>
        <begin position="90"/>
        <end position="109"/>
    </location>
</feature>
<dbReference type="PANTHER" id="PTHR30373">
    <property type="entry name" value="UPF0603 PROTEIN YGCG"/>
    <property type="match status" value="1"/>
</dbReference>
<dbReference type="Pfam" id="PF04536">
    <property type="entry name" value="TPM_phosphatase"/>
    <property type="match status" value="1"/>
</dbReference>
<dbReference type="EMBL" id="MAYW01000057">
    <property type="protein sequence ID" value="ODS32559.1"/>
    <property type="molecule type" value="Genomic_DNA"/>
</dbReference>